<comment type="function">
    <text evidence="9">Secreted proximal epididymal protein required for post-testicular sperm maturation and male fertility. May be involved in sperm adhesion to the egg zona pellucida. Does not have ribonuclease activity.</text>
</comment>
<dbReference type="KEGG" id="prob:127216245"/>
<dbReference type="Pfam" id="PF00074">
    <property type="entry name" value="RnaseA"/>
    <property type="match status" value="1"/>
</dbReference>
<dbReference type="PANTHER" id="PTHR11437">
    <property type="entry name" value="RIBONUCLEASE"/>
    <property type="match status" value="1"/>
</dbReference>
<comment type="caution">
    <text evidence="12">The sequence shown here is derived from an EMBL/GenBank/DDBJ whole genome shotgun (WGS) entry which is preliminary data.</text>
</comment>
<keyword evidence="10" id="KW-0472">Membrane</keyword>
<keyword evidence="8" id="KW-0278">Fertilization</keyword>
<evidence type="ECO:0000256" key="9">
    <source>
        <dbReference type="ARBA" id="ARBA00045197"/>
    </source>
</evidence>
<evidence type="ECO:0000256" key="3">
    <source>
        <dbReference type="ARBA" id="ARBA00021355"/>
    </source>
</evidence>
<proteinExistence type="inferred from homology"/>
<name>A0AAU9YX61_PHORO</name>
<evidence type="ECO:0000256" key="5">
    <source>
        <dbReference type="ARBA" id="ARBA00022729"/>
    </source>
</evidence>
<keyword evidence="10" id="KW-1133">Transmembrane helix</keyword>
<keyword evidence="4" id="KW-0964">Secreted</keyword>
<dbReference type="InterPro" id="IPR001427">
    <property type="entry name" value="RNaseA"/>
</dbReference>
<reference evidence="12" key="1">
    <citation type="submission" date="2022-06" db="EMBL/GenBank/DDBJ databases">
        <authorList>
            <person name="Andreotti S."/>
            <person name="Wyler E."/>
        </authorList>
    </citation>
    <scope>NUCLEOTIDE SEQUENCE</scope>
</reference>
<evidence type="ECO:0000256" key="6">
    <source>
        <dbReference type="ARBA" id="ARBA00022889"/>
    </source>
</evidence>
<feature type="transmembrane region" description="Helical" evidence="10">
    <location>
        <begin position="46"/>
        <end position="71"/>
    </location>
</feature>
<evidence type="ECO:0000256" key="10">
    <source>
        <dbReference type="SAM" id="Phobius"/>
    </source>
</evidence>
<evidence type="ECO:0000256" key="1">
    <source>
        <dbReference type="ARBA" id="ARBA00004613"/>
    </source>
</evidence>
<protein>
    <recommendedName>
        <fullName evidence="3">Inactive ribonuclease-like protein 10</fullName>
    </recommendedName>
</protein>
<evidence type="ECO:0000313" key="13">
    <source>
        <dbReference type="Proteomes" id="UP001152836"/>
    </source>
</evidence>
<keyword evidence="10" id="KW-0812">Transmembrane</keyword>
<dbReference type="Gene3D" id="3.10.130.10">
    <property type="entry name" value="Ribonuclease A-like domain"/>
    <property type="match status" value="1"/>
</dbReference>
<keyword evidence="5" id="KW-0732">Signal</keyword>
<organism evidence="12 13">
    <name type="scientific">Phodopus roborovskii</name>
    <name type="common">Roborovski's desert hamster</name>
    <name type="synonym">Cricetulus roborovskii</name>
    <dbReference type="NCBI Taxonomy" id="109678"/>
    <lineage>
        <taxon>Eukaryota</taxon>
        <taxon>Metazoa</taxon>
        <taxon>Chordata</taxon>
        <taxon>Craniata</taxon>
        <taxon>Vertebrata</taxon>
        <taxon>Euteleostomi</taxon>
        <taxon>Mammalia</taxon>
        <taxon>Eutheria</taxon>
        <taxon>Euarchontoglires</taxon>
        <taxon>Glires</taxon>
        <taxon>Rodentia</taxon>
        <taxon>Myomorpha</taxon>
        <taxon>Muroidea</taxon>
        <taxon>Cricetidae</taxon>
        <taxon>Cricetinae</taxon>
        <taxon>Phodopus</taxon>
    </lineage>
</organism>
<dbReference type="RefSeq" id="XP_051032825.1">
    <property type="nucleotide sequence ID" value="XM_051176868.1"/>
</dbReference>
<dbReference type="CTD" id="338879"/>
<dbReference type="CDD" id="cd00163">
    <property type="entry name" value="RNase_A"/>
    <property type="match status" value="1"/>
</dbReference>
<evidence type="ECO:0000256" key="2">
    <source>
        <dbReference type="ARBA" id="ARBA00005600"/>
    </source>
</evidence>
<dbReference type="FunFam" id="3.10.130.10:FF:000002">
    <property type="entry name" value="Inactive ribonuclease-like protein 10"/>
    <property type="match status" value="1"/>
</dbReference>
<dbReference type="PRINTS" id="PR00794">
    <property type="entry name" value="RIBONUCLEASE"/>
</dbReference>
<dbReference type="GO" id="GO:0050830">
    <property type="term" value="P:defense response to Gram-positive bacterium"/>
    <property type="evidence" value="ECO:0007669"/>
    <property type="project" value="TreeGrafter"/>
</dbReference>
<keyword evidence="6" id="KW-0130">Cell adhesion</keyword>
<dbReference type="PANTHER" id="PTHR11437:SF63">
    <property type="entry name" value="INACTIVE RIBONUCLEASE-LIKE PROTEIN 10"/>
    <property type="match status" value="1"/>
</dbReference>
<dbReference type="AlphaFoldDB" id="A0AAU9YX61"/>
<evidence type="ECO:0000256" key="7">
    <source>
        <dbReference type="ARBA" id="ARBA00023180"/>
    </source>
</evidence>
<dbReference type="GO" id="GO:0005576">
    <property type="term" value="C:extracellular region"/>
    <property type="evidence" value="ECO:0007669"/>
    <property type="project" value="UniProtKB-SubCell"/>
</dbReference>
<dbReference type="InterPro" id="IPR023412">
    <property type="entry name" value="RNaseA_domain"/>
</dbReference>
<feature type="domain" description="Ribonuclease A-domain" evidence="11">
    <location>
        <begin position="136"/>
        <end position="249"/>
    </location>
</feature>
<comment type="subcellular location">
    <subcellularLocation>
        <location evidence="1">Secreted</location>
    </subcellularLocation>
</comment>
<comment type="similarity">
    <text evidence="2">Belongs to the pancreatic ribonuclease family.</text>
</comment>
<keyword evidence="13" id="KW-1185">Reference proteome</keyword>
<dbReference type="GO" id="GO:0003676">
    <property type="term" value="F:nucleic acid binding"/>
    <property type="evidence" value="ECO:0007669"/>
    <property type="project" value="InterPro"/>
</dbReference>
<evidence type="ECO:0000256" key="4">
    <source>
        <dbReference type="ARBA" id="ARBA00022525"/>
    </source>
</evidence>
<evidence type="ECO:0000259" key="11">
    <source>
        <dbReference type="SMART" id="SM00092"/>
    </source>
</evidence>
<accession>A0AAU9YX61</accession>
<dbReference type="SUPFAM" id="SSF54076">
    <property type="entry name" value="RNase A-like"/>
    <property type="match status" value="1"/>
</dbReference>
<evidence type="ECO:0000313" key="12">
    <source>
        <dbReference type="EMBL" id="CAH6778990.1"/>
    </source>
</evidence>
<dbReference type="EMBL" id="CALSGD010000522">
    <property type="protein sequence ID" value="CAH6778990.1"/>
    <property type="molecule type" value="Genomic_DNA"/>
</dbReference>
<dbReference type="GO" id="GO:0007155">
    <property type="term" value="P:cell adhesion"/>
    <property type="evidence" value="ECO:0007669"/>
    <property type="project" value="UniProtKB-KW"/>
</dbReference>
<dbReference type="GO" id="GO:0007338">
    <property type="term" value="P:single fertilization"/>
    <property type="evidence" value="ECO:0007669"/>
    <property type="project" value="UniProtKB-KW"/>
</dbReference>
<evidence type="ECO:0000256" key="8">
    <source>
        <dbReference type="ARBA" id="ARBA00023279"/>
    </source>
</evidence>
<keyword evidence="7" id="KW-0325">Glycoprotein</keyword>
<dbReference type="InterPro" id="IPR036816">
    <property type="entry name" value="RNaseA-like_dom_sf"/>
</dbReference>
<sequence length="252" mass="28609">MESGFWELLTEKKALGGQNQGHRKSQDYLKLLASIGKMKVTLVHMLFMMLLLLLGLGLGLGLGLQMAAAVLEDNDQPLSEFWPGDSNDKAEATEEGKGNWTTEALVLSYKEMAQSVWPQETTLNEDEVVGSRMLRSEVLFQSKQDRHLRFDLSARDCNTMMTPKMKEYDHECINQYTFIHETPSTVKEVCESPVIDCDLKGSKCHKSSRPFELTLCILSKPGQLFPNCHYLTYITEKFIIVTCDGYKQIKLQ</sequence>
<dbReference type="SMART" id="SM00092">
    <property type="entry name" value="RNAse_Pc"/>
    <property type="match status" value="1"/>
</dbReference>
<dbReference type="Proteomes" id="UP001152836">
    <property type="component" value="Unassembled WGS sequence"/>
</dbReference>
<gene>
    <name evidence="12" type="primary">Rnase10</name>
    <name evidence="12" type="ORF">PHOROB_LOCUS2632</name>
</gene>
<dbReference type="GeneID" id="127216245"/>